<dbReference type="InterPro" id="IPR036938">
    <property type="entry name" value="PAP2/HPO_sf"/>
</dbReference>
<feature type="transmembrane region" description="Helical" evidence="1">
    <location>
        <begin position="57"/>
        <end position="78"/>
    </location>
</feature>
<dbReference type="EMBL" id="JABKKJ010000004">
    <property type="protein sequence ID" value="NPE24746.1"/>
    <property type="molecule type" value="Genomic_DNA"/>
</dbReference>
<sequence length="229" mass="25452">MRELCNIDNRLLEFFNGSDLSIIDTLAVTLTSGVLWIPLYMSLLYVVIKNNDTMSQILLSVGCALLCVMITACVGELIVKPLVGRLRPCNDPLVRLDIDIVRGVCPKSFSFFSSHAANTFGLAIFFSCLVRSRLLTYALVAWSFVNCWTRLYLGVHYFSDVICGLLFGGLTGYFIYLLYRRAYLRMSARTSCGCAGGYTSSGYAVTDVDLIINVLAFTLCFSVIRALMQ</sequence>
<feature type="transmembrane region" description="Helical" evidence="1">
    <location>
        <begin position="120"/>
        <end position="145"/>
    </location>
</feature>
<dbReference type="PANTHER" id="PTHR14969:SF13">
    <property type="entry name" value="AT30094P"/>
    <property type="match status" value="1"/>
</dbReference>
<proteinExistence type="predicted"/>
<keyword evidence="4" id="KW-1185">Reference proteome</keyword>
<dbReference type="InterPro" id="IPR000326">
    <property type="entry name" value="PAP2/HPO"/>
</dbReference>
<evidence type="ECO:0000313" key="3">
    <source>
        <dbReference type="EMBL" id="NPE24746.1"/>
    </source>
</evidence>
<name>A0ABX2B017_9BACT</name>
<keyword evidence="1" id="KW-0472">Membrane</keyword>
<evidence type="ECO:0000256" key="1">
    <source>
        <dbReference type="SAM" id="Phobius"/>
    </source>
</evidence>
<accession>A0ABX2B017</accession>
<feature type="transmembrane region" description="Helical" evidence="1">
    <location>
        <begin position="157"/>
        <end position="179"/>
    </location>
</feature>
<gene>
    <name evidence="3" type="ORF">HPS54_04305</name>
</gene>
<comment type="caution">
    <text evidence="3">The sequence shown here is derived from an EMBL/GenBank/DDBJ whole genome shotgun (WGS) entry which is preliminary data.</text>
</comment>
<protein>
    <submittedName>
        <fullName evidence="3">Phosphatase PAP2 family protein</fullName>
    </submittedName>
</protein>
<evidence type="ECO:0000313" key="4">
    <source>
        <dbReference type="Proteomes" id="UP000820977"/>
    </source>
</evidence>
<dbReference type="Proteomes" id="UP000820977">
    <property type="component" value="Unassembled WGS sequence"/>
</dbReference>
<dbReference type="CDD" id="cd03395">
    <property type="entry name" value="PAP2_like_4"/>
    <property type="match status" value="1"/>
</dbReference>
<dbReference type="PANTHER" id="PTHR14969">
    <property type="entry name" value="SPHINGOSINE-1-PHOSPHATE PHOSPHOHYDROLASE"/>
    <property type="match status" value="1"/>
</dbReference>
<dbReference type="SUPFAM" id="SSF48317">
    <property type="entry name" value="Acid phosphatase/Vanadium-dependent haloperoxidase"/>
    <property type="match status" value="1"/>
</dbReference>
<organism evidence="3 4">
    <name type="scientific">Xylanibacter caecicola</name>
    <dbReference type="NCBI Taxonomy" id="2736294"/>
    <lineage>
        <taxon>Bacteria</taxon>
        <taxon>Pseudomonadati</taxon>
        <taxon>Bacteroidota</taxon>
        <taxon>Bacteroidia</taxon>
        <taxon>Bacteroidales</taxon>
        <taxon>Prevotellaceae</taxon>
        <taxon>Xylanibacter</taxon>
    </lineage>
</organism>
<dbReference type="SMART" id="SM00014">
    <property type="entry name" value="acidPPc"/>
    <property type="match status" value="1"/>
</dbReference>
<keyword evidence="1" id="KW-1133">Transmembrane helix</keyword>
<feature type="transmembrane region" description="Helical" evidence="1">
    <location>
        <begin position="20"/>
        <end position="45"/>
    </location>
</feature>
<feature type="domain" description="Phosphatidic acid phosphatase type 2/haloperoxidase" evidence="2">
    <location>
        <begin position="60"/>
        <end position="176"/>
    </location>
</feature>
<keyword evidence="1" id="KW-0812">Transmembrane</keyword>
<dbReference type="RefSeq" id="WP_172344239.1">
    <property type="nucleotide sequence ID" value="NZ_CATEIB010000048.1"/>
</dbReference>
<dbReference type="Pfam" id="PF01569">
    <property type="entry name" value="PAP2"/>
    <property type="match status" value="1"/>
</dbReference>
<evidence type="ECO:0000259" key="2">
    <source>
        <dbReference type="SMART" id="SM00014"/>
    </source>
</evidence>
<dbReference type="Gene3D" id="1.20.144.10">
    <property type="entry name" value="Phosphatidic acid phosphatase type 2/haloperoxidase"/>
    <property type="match status" value="1"/>
</dbReference>
<reference evidence="3 4" key="1">
    <citation type="submission" date="2020-05" db="EMBL/GenBank/DDBJ databases">
        <title>Distinct polysaccharide utilization as determinants for interspecies competition between intestinal Prevotella spp.</title>
        <authorList>
            <person name="Galvez E.J.C."/>
            <person name="Iljazovic A."/>
            <person name="Strowig T."/>
        </authorList>
    </citation>
    <scope>NUCLEOTIDE SEQUENCE [LARGE SCALE GENOMIC DNA]</scope>
    <source>
        <strain evidence="3 4">PCHR</strain>
    </source>
</reference>